<evidence type="ECO:0000259" key="2">
    <source>
        <dbReference type="Pfam" id="PF17765"/>
    </source>
</evidence>
<evidence type="ECO:0000313" key="3">
    <source>
        <dbReference type="EMBL" id="GHA70884.1"/>
    </source>
</evidence>
<proteinExistence type="predicted"/>
<gene>
    <name evidence="3" type="ORF">GCM10010345_87610</name>
</gene>
<feature type="domain" description="MmyB-like transcription regulator ligand binding" evidence="2">
    <location>
        <begin position="41"/>
        <end position="202"/>
    </location>
</feature>
<accession>A0ABQ3DBG7</accession>
<keyword evidence="4" id="KW-1185">Reference proteome</keyword>
<dbReference type="EMBL" id="BMVN01000076">
    <property type="protein sequence ID" value="GHA70884.1"/>
    <property type="molecule type" value="Genomic_DNA"/>
</dbReference>
<evidence type="ECO:0000313" key="4">
    <source>
        <dbReference type="Proteomes" id="UP000653644"/>
    </source>
</evidence>
<evidence type="ECO:0000256" key="1">
    <source>
        <dbReference type="SAM" id="MobiDB-lite"/>
    </source>
</evidence>
<protein>
    <recommendedName>
        <fullName evidence="2">MmyB-like transcription regulator ligand binding domain-containing protein</fullName>
    </recommendedName>
</protein>
<name>A0ABQ3DBG7_9ACTN</name>
<dbReference type="Gene3D" id="3.30.450.180">
    <property type="match status" value="1"/>
</dbReference>
<dbReference type="Pfam" id="PF17765">
    <property type="entry name" value="MLTR_LBD"/>
    <property type="match status" value="1"/>
</dbReference>
<organism evidence="3 4">
    <name type="scientific">Streptomyces canarius</name>
    <dbReference type="NCBI Taxonomy" id="285453"/>
    <lineage>
        <taxon>Bacteria</taxon>
        <taxon>Bacillati</taxon>
        <taxon>Actinomycetota</taxon>
        <taxon>Actinomycetes</taxon>
        <taxon>Kitasatosporales</taxon>
        <taxon>Streptomycetaceae</taxon>
        <taxon>Streptomyces</taxon>
    </lineage>
</organism>
<dbReference type="Proteomes" id="UP000653644">
    <property type="component" value="Unassembled WGS sequence"/>
</dbReference>
<comment type="caution">
    <text evidence="3">The sequence shown here is derived from an EMBL/GenBank/DDBJ whole genome shotgun (WGS) entry which is preliminary data.</text>
</comment>
<dbReference type="PANTHER" id="PTHR35010:SF2">
    <property type="entry name" value="BLL4672 PROTEIN"/>
    <property type="match status" value="1"/>
</dbReference>
<dbReference type="InterPro" id="IPR041413">
    <property type="entry name" value="MLTR_LBD"/>
</dbReference>
<reference evidence="4" key="1">
    <citation type="journal article" date="2019" name="Int. J. Syst. Evol. Microbiol.">
        <title>The Global Catalogue of Microorganisms (GCM) 10K type strain sequencing project: providing services to taxonomists for standard genome sequencing and annotation.</title>
        <authorList>
            <consortium name="The Broad Institute Genomics Platform"/>
            <consortium name="The Broad Institute Genome Sequencing Center for Infectious Disease"/>
            <person name="Wu L."/>
            <person name="Ma J."/>
        </authorList>
    </citation>
    <scope>NUCLEOTIDE SEQUENCE [LARGE SCALE GENOMIC DNA]</scope>
    <source>
        <strain evidence="4">JCM 4733</strain>
    </source>
</reference>
<feature type="compositionally biased region" description="Basic and acidic residues" evidence="1">
    <location>
        <begin position="216"/>
        <end position="231"/>
    </location>
</feature>
<feature type="region of interest" description="Disordered" evidence="1">
    <location>
        <begin position="211"/>
        <end position="231"/>
    </location>
</feature>
<sequence length="231" mass="25683">MQVLNALTRVFGLDAEAAEHLHRLAQQGLRNREPSPAEDRVAPHLLHLIDAWDTPALIMSRRFDILAANEMGRALFSVVGPETNLTRFIFLDPSARRFYQDWEALAWTCVASLRATASLHPGDRKLRALVEQLSAQSQDLTRLWARYDFRAKTHQIGWVLHPEAGPLELTYQSFTINGASGHQLGTFQVEPGSQSEQALHRLVRSKAAPHLPAAGDEGRANSPEAHDVCSS</sequence>
<dbReference type="PANTHER" id="PTHR35010">
    <property type="entry name" value="BLL4672 PROTEIN-RELATED"/>
    <property type="match status" value="1"/>
</dbReference>